<evidence type="ECO:0000313" key="2">
    <source>
        <dbReference type="Proteomes" id="UP000192756"/>
    </source>
</evidence>
<name>A0A1W2EA62_9SPHI</name>
<protein>
    <submittedName>
        <fullName evidence="1">Uncharacterized protein</fullName>
    </submittedName>
</protein>
<dbReference type="EMBL" id="FWXT01000005">
    <property type="protein sequence ID" value="SMD06196.1"/>
    <property type="molecule type" value="Genomic_DNA"/>
</dbReference>
<dbReference type="Proteomes" id="UP000192756">
    <property type="component" value="Unassembled WGS sequence"/>
</dbReference>
<reference evidence="2" key="1">
    <citation type="submission" date="2017-04" db="EMBL/GenBank/DDBJ databases">
        <authorList>
            <person name="Varghese N."/>
            <person name="Submissions S."/>
        </authorList>
    </citation>
    <scope>NUCLEOTIDE SEQUENCE [LARGE SCALE GENOMIC DNA]</scope>
    <source>
        <strain evidence="2">DSM 12126</strain>
    </source>
</reference>
<dbReference type="RefSeq" id="WP_084241353.1">
    <property type="nucleotide sequence ID" value="NZ_FWXT01000005.1"/>
</dbReference>
<proteinExistence type="predicted"/>
<dbReference type="STRING" id="151894.SAMN04488524_4572"/>
<dbReference type="OrthoDB" id="8818984at2"/>
<keyword evidence="2" id="KW-1185">Reference proteome</keyword>
<organism evidence="1 2">
    <name type="scientific">Pedobacter africanus</name>
    <dbReference type="NCBI Taxonomy" id="151894"/>
    <lineage>
        <taxon>Bacteria</taxon>
        <taxon>Pseudomonadati</taxon>
        <taxon>Bacteroidota</taxon>
        <taxon>Sphingobacteriia</taxon>
        <taxon>Sphingobacteriales</taxon>
        <taxon>Sphingobacteriaceae</taxon>
        <taxon>Pedobacter</taxon>
    </lineage>
</organism>
<evidence type="ECO:0000313" key="1">
    <source>
        <dbReference type="EMBL" id="SMD06196.1"/>
    </source>
</evidence>
<gene>
    <name evidence="1" type="ORF">SAMN04488524_4572</name>
</gene>
<accession>A0A1W2EA62</accession>
<sequence>MCCFTIDYPKPKDELVKQLTNAIKAQKEGSFVGDTHSGRFSFLAKGFTLAGSYEIEADQVKVSIVKKPWLLSCKKIEAEIIKYLG</sequence>
<dbReference type="AlphaFoldDB" id="A0A1W2EA62"/>